<sequence>MAWISETKPTTTEVRRAHKAAQAAGRALDARPGGGLQIAALGFADMNTIVAGFEHLVTDDGRAMGSKTRSSPLSMFFKVLRCARVGVSCGES</sequence>
<evidence type="ECO:0000313" key="2">
    <source>
        <dbReference type="Proteomes" id="UP000295157"/>
    </source>
</evidence>
<organism evidence="1 2">
    <name type="scientific">Nonomuraea longispora</name>
    <dbReference type="NCBI Taxonomy" id="1848320"/>
    <lineage>
        <taxon>Bacteria</taxon>
        <taxon>Bacillati</taxon>
        <taxon>Actinomycetota</taxon>
        <taxon>Actinomycetes</taxon>
        <taxon>Streptosporangiales</taxon>
        <taxon>Streptosporangiaceae</taxon>
        <taxon>Nonomuraea</taxon>
    </lineage>
</organism>
<dbReference type="Proteomes" id="UP000295157">
    <property type="component" value="Unassembled WGS sequence"/>
</dbReference>
<dbReference type="RefSeq" id="WP_132330808.1">
    <property type="nucleotide sequence ID" value="NZ_SMJZ01000015.1"/>
</dbReference>
<accession>A0A4R4NLR9</accession>
<dbReference type="AlphaFoldDB" id="A0A4R4NLR9"/>
<keyword evidence="2" id="KW-1185">Reference proteome</keyword>
<comment type="caution">
    <text evidence="1">The sequence shown here is derived from an EMBL/GenBank/DDBJ whole genome shotgun (WGS) entry which is preliminary data.</text>
</comment>
<dbReference type="EMBL" id="SMJZ01000015">
    <property type="protein sequence ID" value="TDC09684.1"/>
    <property type="molecule type" value="Genomic_DNA"/>
</dbReference>
<proteinExistence type="predicted"/>
<evidence type="ECO:0000313" key="1">
    <source>
        <dbReference type="EMBL" id="TDC09684.1"/>
    </source>
</evidence>
<protein>
    <submittedName>
        <fullName evidence="1">Uncharacterized protein</fullName>
    </submittedName>
</protein>
<reference evidence="1 2" key="1">
    <citation type="submission" date="2019-02" db="EMBL/GenBank/DDBJ databases">
        <title>Draft genome sequences of novel Actinobacteria.</title>
        <authorList>
            <person name="Sahin N."/>
            <person name="Ay H."/>
            <person name="Saygin H."/>
        </authorList>
    </citation>
    <scope>NUCLEOTIDE SEQUENCE [LARGE SCALE GENOMIC DNA]</scope>
    <source>
        <strain evidence="1 2">KC201</strain>
    </source>
</reference>
<gene>
    <name evidence="1" type="ORF">E1267_06520</name>
</gene>
<name>A0A4R4NLR9_9ACTN</name>